<reference evidence="7 8" key="1">
    <citation type="submission" date="2020-10" db="EMBL/GenBank/DDBJ databases">
        <title>Janibacter indicus TT2 genome sequence.</title>
        <authorList>
            <person name="Lee K."/>
            <person name="Ganzorig M."/>
        </authorList>
    </citation>
    <scope>NUCLEOTIDE SEQUENCE [LARGE SCALE GENOMIC DNA]</scope>
    <source>
        <strain evidence="7 8">TT2</strain>
    </source>
</reference>
<dbReference type="PANTHER" id="PTHR11070:SF45">
    <property type="entry name" value="DNA 3'-5' HELICASE"/>
    <property type="match status" value="1"/>
</dbReference>
<dbReference type="GO" id="GO:0005524">
    <property type="term" value="F:ATP binding"/>
    <property type="evidence" value="ECO:0007669"/>
    <property type="project" value="UniProtKB-UniRule"/>
</dbReference>
<keyword evidence="1 5" id="KW-0547">Nucleotide-binding</keyword>
<dbReference type="GO" id="GO:0043138">
    <property type="term" value="F:3'-5' DNA helicase activity"/>
    <property type="evidence" value="ECO:0007669"/>
    <property type="project" value="TreeGrafter"/>
</dbReference>
<dbReference type="GO" id="GO:0003677">
    <property type="term" value="F:DNA binding"/>
    <property type="evidence" value="ECO:0007669"/>
    <property type="project" value="InterPro"/>
</dbReference>
<evidence type="ECO:0000256" key="3">
    <source>
        <dbReference type="ARBA" id="ARBA00022806"/>
    </source>
</evidence>
<organism evidence="7 8">
    <name type="scientific">Janibacter indicus</name>
    <dbReference type="NCBI Taxonomy" id="857417"/>
    <lineage>
        <taxon>Bacteria</taxon>
        <taxon>Bacillati</taxon>
        <taxon>Actinomycetota</taxon>
        <taxon>Actinomycetes</taxon>
        <taxon>Micrococcales</taxon>
        <taxon>Intrasporangiaceae</taxon>
        <taxon>Janibacter</taxon>
    </lineage>
</organism>
<dbReference type="Proteomes" id="UP000593998">
    <property type="component" value="Chromosome"/>
</dbReference>
<dbReference type="PROSITE" id="PS51198">
    <property type="entry name" value="UVRD_HELICASE_ATP_BIND"/>
    <property type="match status" value="1"/>
</dbReference>
<dbReference type="Pfam" id="PF13245">
    <property type="entry name" value="AAA_19"/>
    <property type="match status" value="1"/>
</dbReference>
<keyword evidence="2 5" id="KW-0378">Hydrolase</keyword>
<proteinExistence type="predicted"/>
<dbReference type="AlphaFoldDB" id="A0A7L9J1M1"/>
<dbReference type="InterPro" id="IPR014016">
    <property type="entry name" value="UvrD-like_ATP-bd"/>
</dbReference>
<dbReference type="GO" id="GO:0000725">
    <property type="term" value="P:recombinational repair"/>
    <property type="evidence" value="ECO:0007669"/>
    <property type="project" value="TreeGrafter"/>
</dbReference>
<dbReference type="InterPro" id="IPR027417">
    <property type="entry name" value="P-loop_NTPase"/>
</dbReference>
<dbReference type="InterPro" id="IPR000212">
    <property type="entry name" value="DNA_helicase_UvrD/REP"/>
</dbReference>
<dbReference type="EMBL" id="CP062789">
    <property type="protein sequence ID" value="QOK23067.1"/>
    <property type="molecule type" value="Genomic_DNA"/>
</dbReference>
<dbReference type="RefSeq" id="WP_192911303.1">
    <property type="nucleotide sequence ID" value="NZ_CP062789.1"/>
</dbReference>
<gene>
    <name evidence="7" type="ORF">IGS73_01045</name>
</gene>
<dbReference type="SUPFAM" id="SSF52540">
    <property type="entry name" value="P-loop containing nucleoside triphosphate hydrolases"/>
    <property type="match status" value="1"/>
</dbReference>
<evidence type="ECO:0000313" key="7">
    <source>
        <dbReference type="EMBL" id="QOK23067.1"/>
    </source>
</evidence>
<evidence type="ECO:0000256" key="1">
    <source>
        <dbReference type="ARBA" id="ARBA00022741"/>
    </source>
</evidence>
<accession>A0A7L9J1M1</accession>
<sequence>MTDTHVDAVAAEIAIEQQHLDRVHAELAKAGRRADLVAVDGMSRGRTDRTGDVRDEEMSGLFERDALVFNAARRMATLEHQYEGLVFGRLDLDHAPEGADQSDREVRYIGRLGVRDDDYEPLVIDWRAPAASPFYRATPGDNQGVIRRRVLRSRGERVIGVEDDLMVPEAPDDMVVVGDGALLAALTRSRGQQMRDIVATIQAHQDEAIRATDRGITEISGGPGTGKTVVALHRAAYLLYANRRRYESGGILVIGPSAAYTAYIERVLPSLGEESVTLRSLGDVVDVITAVRHESPEVAAIKGSLQMRTVLKRLAARAVPGAPTSMRVMVGGLPVHLDEGQLADIRRRALRDRTRNQATKHVRELLAEAAWRQVREGDRDEFLDAFDESLAVDDFVAAWWPQVDPREALLWLADTELAYEVCRSVLSQGDAAALAHAARETLELGSWTVSDVALVDELSVRVGQVEAPEVEERSFYEIEELDGVEELQAMGSAIRAPEVDHSLTPTSARERLLHGTVGRSTDYAHVLVDEAQDLSPMQWRMIGRRGRRASWTVVGDVAQASWPDIAEAEQARDEAYGTQPRQAFHMTTNYRNAQEIFDYAREVILPVVPDADIPDAVRQTGVRPEDGVTFGDPLDDSRPDVSTVAAQALTRLADEVDGSIAVITPQRHAESMLALDGSHDGRVVVIDPLSTKGLEWDATLVVDPDAIVREAPGGARVLYVVLTRAAHRMTVLRPLD</sequence>
<evidence type="ECO:0000256" key="2">
    <source>
        <dbReference type="ARBA" id="ARBA00022801"/>
    </source>
</evidence>
<keyword evidence="4 5" id="KW-0067">ATP-binding</keyword>
<feature type="domain" description="UvrD-like helicase ATP-binding" evidence="6">
    <location>
        <begin position="200"/>
        <end position="593"/>
    </location>
</feature>
<dbReference type="GO" id="GO:0016787">
    <property type="term" value="F:hydrolase activity"/>
    <property type="evidence" value="ECO:0007669"/>
    <property type="project" value="UniProtKB-UniRule"/>
</dbReference>
<keyword evidence="3 5" id="KW-0347">Helicase</keyword>
<protein>
    <submittedName>
        <fullName evidence="7">AAA family ATPase</fullName>
    </submittedName>
</protein>
<evidence type="ECO:0000313" key="8">
    <source>
        <dbReference type="Proteomes" id="UP000593998"/>
    </source>
</evidence>
<dbReference type="Gene3D" id="3.40.50.300">
    <property type="entry name" value="P-loop containing nucleotide triphosphate hydrolases"/>
    <property type="match status" value="3"/>
</dbReference>
<name>A0A7L9J1M1_9MICO</name>
<feature type="binding site" evidence="5">
    <location>
        <begin position="221"/>
        <end position="228"/>
    </location>
    <ligand>
        <name>ATP</name>
        <dbReference type="ChEBI" id="CHEBI:30616"/>
    </ligand>
</feature>
<dbReference type="GO" id="GO:0005829">
    <property type="term" value="C:cytosol"/>
    <property type="evidence" value="ECO:0007669"/>
    <property type="project" value="TreeGrafter"/>
</dbReference>
<dbReference type="PANTHER" id="PTHR11070">
    <property type="entry name" value="UVRD / RECB / PCRA DNA HELICASE FAMILY MEMBER"/>
    <property type="match status" value="1"/>
</dbReference>
<evidence type="ECO:0000256" key="5">
    <source>
        <dbReference type="PROSITE-ProRule" id="PRU00560"/>
    </source>
</evidence>
<evidence type="ECO:0000256" key="4">
    <source>
        <dbReference type="ARBA" id="ARBA00022840"/>
    </source>
</evidence>
<evidence type="ECO:0000259" key="6">
    <source>
        <dbReference type="PROSITE" id="PS51198"/>
    </source>
</evidence>